<dbReference type="HOGENOM" id="CLU_711554_0_0_11"/>
<dbReference type="InterPro" id="IPR032694">
    <property type="entry name" value="CopC/D"/>
</dbReference>
<feature type="transmembrane region" description="Helical" evidence="6">
    <location>
        <begin position="65"/>
        <end position="85"/>
    </location>
</feature>
<feature type="transmembrane region" description="Helical" evidence="6">
    <location>
        <begin position="269"/>
        <end position="285"/>
    </location>
</feature>
<feature type="transmembrane region" description="Helical" evidence="6">
    <location>
        <begin position="231"/>
        <end position="249"/>
    </location>
</feature>
<dbReference type="InterPro" id="IPR008457">
    <property type="entry name" value="Cu-R_CopD_dom"/>
</dbReference>
<feature type="domain" description="Copper resistance protein D" evidence="7">
    <location>
        <begin position="226"/>
        <end position="334"/>
    </location>
</feature>
<feature type="transmembrane region" description="Helical" evidence="6">
    <location>
        <begin position="24"/>
        <end position="44"/>
    </location>
</feature>
<name>A0A075JI37_9MICO</name>
<sequence>MSMVVTATALPDVIPPVWRILTKFAYFMGLACAIGGVWTYLSVVRPAVRRDTTVNPDDAALLTRRALRLAAVGTIVLLVVAWFQLAARVARAGKGMAYADALRPSAVADYLAKPAKAGEWISTGALVTVANVCIVLAALVLLPMLFGRMPRWSHAAAVTAAGLTVAASLVPSIPTKAVEFGDVVAKMLIQAHIIGGSLWVGGLIALALLARTRRHLDVSAGDVWARIWARFGVLALVAVGMVLVSGVWLTYREVGAWEQFVTTPFGRFLLAKIVLVVGLVAAGAYNQLVLMPKIARAQRAGRVSNVFAYVLVTFPRVVLTEVVLGIGVLAIVPFLNGSARAQAAGHEIEGPVMDGRLFSAGLLLVATLAASFYATAKASDGLGRRDLTGEGVAATS</sequence>
<dbReference type="AlphaFoldDB" id="A0A075JI37"/>
<feature type="transmembrane region" description="Helical" evidence="6">
    <location>
        <begin position="306"/>
        <end position="335"/>
    </location>
</feature>
<organism evidence="8 9">
    <name type="scientific">Dermacoccus nishinomiyaensis</name>
    <dbReference type="NCBI Taxonomy" id="1274"/>
    <lineage>
        <taxon>Bacteria</taxon>
        <taxon>Bacillati</taxon>
        <taxon>Actinomycetota</taxon>
        <taxon>Actinomycetes</taxon>
        <taxon>Micrococcales</taxon>
        <taxon>Dermacoccaceae</taxon>
        <taxon>Dermacoccus</taxon>
    </lineage>
</organism>
<dbReference type="eggNOG" id="COG1276">
    <property type="taxonomic scope" value="Bacteria"/>
</dbReference>
<evidence type="ECO:0000256" key="2">
    <source>
        <dbReference type="ARBA" id="ARBA00022475"/>
    </source>
</evidence>
<gene>
    <name evidence="8" type="ORF">HX89_13735</name>
</gene>
<dbReference type="KEGG" id="dni:HX89_13735"/>
<dbReference type="GO" id="GO:0006825">
    <property type="term" value="P:copper ion transport"/>
    <property type="evidence" value="ECO:0007669"/>
    <property type="project" value="InterPro"/>
</dbReference>
<evidence type="ECO:0000313" key="8">
    <source>
        <dbReference type="EMBL" id="AIF41801.1"/>
    </source>
</evidence>
<comment type="subcellular location">
    <subcellularLocation>
        <location evidence="1">Cell membrane</location>
        <topology evidence="1">Multi-pass membrane protein</topology>
    </subcellularLocation>
</comment>
<dbReference type="GeneID" id="41842092"/>
<keyword evidence="2" id="KW-1003">Cell membrane</keyword>
<keyword evidence="5 6" id="KW-0472">Membrane</keyword>
<keyword evidence="9" id="KW-1185">Reference proteome</keyword>
<evidence type="ECO:0000256" key="5">
    <source>
        <dbReference type="ARBA" id="ARBA00023136"/>
    </source>
</evidence>
<evidence type="ECO:0000256" key="1">
    <source>
        <dbReference type="ARBA" id="ARBA00004651"/>
    </source>
</evidence>
<dbReference type="OrthoDB" id="3851286at2"/>
<keyword evidence="4 6" id="KW-1133">Transmembrane helix</keyword>
<evidence type="ECO:0000259" key="7">
    <source>
        <dbReference type="Pfam" id="PF05425"/>
    </source>
</evidence>
<proteinExistence type="predicted"/>
<feature type="transmembrane region" description="Helical" evidence="6">
    <location>
        <begin position="355"/>
        <end position="376"/>
    </location>
</feature>
<feature type="transmembrane region" description="Helical" evidence="6">
    <location>
        <begin position="120"/>
        <end position="142"/>
    </location>
</feature>
<dbReference type="PANTHER" id="PTHR34820:SF4">
    <property type="entry name" value="INNER MEMBRANE PROTEIN YEBZ"/>
    <property type="match status" value="1"/>
</dbReference>
<reference evidence="8 9" key="1">
    <citation type="submission" date="2014-07" db="EMBL/GenBank/DDBJ databases">
        <title>Genome Sequencing of Dermacoccus nishinomiyaensis.</title>
        <authorList>
            <person name="Hong K.W."/>
            <person name="Chan K.G."/>
        </authorList>
    </citation>
    <scope>NUCLEOTIDE SEQUENCE [LARGE SCALE GENOMIC DNA]</scope>
    <source>
        <strain evidence="8 9">M25</strain>
    </source>
</reference>
<evidence type="ECO:0000313" key="9">
    <source>
        <dbReference type="Proteomes" id="UP000027986"/>
    </source>
</evidence>
<accession>A0A075JI37</accession>
<evidence type="ECO:0000256" key="3">
    <source>
        <dbReference type="ARBA" id="ARBA00022692"/>
    </source>
</evidence>
<dbReference type="Pfam" id="PF05425">
    <property type="entry name" value="CopD"/>
    <property type="match status" value="1"/>
</dbReference>
<dbReference type="PANTHER" id="PTHR34820">
    <property type="entry name" value="INNER MEMBRANE PROTEIN YEBZ"/>
    <property type="match status" value="1"/>
</dbReference>
<dbReference type="GO" id="GO:0005886">
    <property type="term" value="C:plasma membrane"/>
    <property type="evidence" value="ECO:0007669"/>
    <property type="project" value="UniProtKB-SubCell"/>
</dbReference>
<dbReference type="Proteomes" id="UP000027986">
    <property type="component" value="Chromosome"/>
</dbReference>
<evidence type="ECO:0000256" key="6">
    <source>
        <dbReference type="SAM" id="Phobius"/>
    </source>
</evidence>
<evidence type="ECO:0000256" key="4">
    <source>
        <dbReference type="ARBA" id="ARBA00022989"/>
    </source>
</evidence>
<feature type="transmembrane region" description="Helical" evidence="6">
    <location>
        <begin position="154"/>
        <end position="175"/>
    </location>
</feature>
<keyword evidence="3 6" id="KW-0812">Transmembrane</keyword>
<dbReference type="EMBL" id="CP008889">
    <property type="protein sequence ID" value="AIF41801.1"/>
    <property type="molecule type" value="Genomic_DNA"/>
</dbReference>
<dbReference type="RefSeq" id="WP_038569807.1">
    <property type="nucleotide sequence ID" value="NZ_CP008889.1"/>
</dbReference>
<feature type="transmembrane region" description="Helical" evidence="6">
    <location>
        <begin position="187"/>
        <end position="210"/>
    </location>
</feature>
<protein>
    <recommendedName>
        <fullName evidence="7">Copper resistance protein D domain-containing protein</fullName>
    </recommendedName>
</protein>